<feature type="compositionally biased region" description="Pro residues" evidence="5">
    <location>
        <begin position="498"/>
        <end position="507"/>
    </location>
</feature>
<keyword evidence="3" id="KW-0862">Zinc</keyword>
<proteinExistence type="predicted"/>
<evidence type="ECO:0000256" key="5">
    <source>
        <dbReference type="SAM" id="MobiDB-lite"/>
    </source>
</evidence>
<dbReference type="VEuPathDB" id="TriTrypDB:BSAL_16660"/>
<evidence type="ECO:0000256" key="2">
    <source>
        <dbReference type="ARBA" id="ARBA00022771"/>
    </source>
</evidence>
<dbReference type="InterPro" id="IPR021139">
    <property type="entry name" value="NYN"/>
</dbReference>
<feature type="domain" description="RING-type" evidence="6">
    <location>
        <begin position="13"/>
        <end position="54"/>
    </location>
</feature>
<dbReference type="InterPro" id="IPR001841">
    <property type="entry name" value="Znf_RING"/>
</dbReference>
<protein>
    <recommendedName>
        <fullName evidence="6">RING-type domain-containing protein</fullName>
    </recommendedName>
</protein>
<gene>
    <name evidence="7" type="ORF">BSAL_16660</name>
</gene>
<accession>A0A0S4JER0</accession>
<dbReference type="InterPro" id="IPR013083">
    <property type="entry name" value="Znf_RING/FYVE/PHD"/>
</dbReference>
<dbReference type="Pfam" id="PF00097">
    <property type="entry name" value="zf-C3HC4"/>
    <property type="match status" value="1"/>
</dbReference>
<keyword evidence="1" id="KW-0479">Metal-binding</keyword>
<evidence type="ECO:0000313" key="8">
    <source>
        <dbReference type="Proteomes" id="UP000051952"/>
    </source>
</evidence>
<dbReference type="GO" id="GO:0004540">
    <property type="term" value="F:RNA nuclease activity"/>
    <property type="evidence" value="ECO:0007669"/>
    <property type="project" value="InterPro"/>
</dbReference>
<dbReference type="Pfam" id="PF01936">
    <property type="entry name" value="NYN"/>
    <property type="match status" value="1"/>
</dbReference>
<dbReference type="SUPFAM" id="SSF57850">
    <property type="entry name" value="RING/U-box"/>
    <property type="match status" value="1"/>
</dbReference>
<dbReference type="InterPro" id="IPR017907">
    <property type="entry name" value="Znf_RING_CS"/>
</dbReference>
<dbReference type="GO" id="GO:0008270">
    <property type="term" value="F:zinc ion binding"/>
    <property type="evidence" value="ECO:0007669"/>
    <property type="project" value="UniProtKB-KW"/>
</dbReference>
<dbReference type="OrthoDB" id="10037309at2759"/>
<dbReference type="Gene3D" id="2.40.50.140">
    <property type="entry name" value="Nucleic acid-binding proteins"/>
    <property type="match status" value="1"/>
</dbReference>
<organism evidence="7 8">
    <name type="scientific">Bodo saltans</name>
    <name type="common">Flagellated protozoan</name>
    <dbReference type="NCBI Taxonomy" id="75058"/>
    <lineage>
        <taxon>Eukaryota</taxon>
        <taxon>Discoba</taxon>
        <taxon>Euglenozoa</taxon>
        <taxon>Kinetoplastea</taxon>
        <taxon>Metakinetoplastina</taxon>
        <taxon>Eubodonida</taxon>
        <taxon>Bodonidae</taxon>
        <taxon>Bodo</taxon>
    </lineage>
</organism>
<keyword evidence="8" id="KW-1185">Reference proteome</keyword>
<name>A0A0S4JER0_BODSA</name>
<evidence type="ECO:0000313" key="7">
    <source>
        <dbReference type="EMBL" id="CUG88662.1"/>
    </source>
</evidence>
<evidence type="ECO:0000256" key="4">
    <source>
        <dbReference type="PROSITE-ProRule" id="PRU00175"/>
    </source>
</evidence>
<evidence type="ECO:0000259" key="6">
    <source>
        <dbReference type="PROSITE" id="PS50089"/>
    </source>
</evidence>
<dbReference type="PROSITE" id="PS00518">
    <property type="entry name" value="ZF_RING_1"/>
    <property type="match status" value="1"/>
</dbReference>
<feature type="compositionally biased region" description="Low complexity" evidence="5">
    <location>
        <begin position="337"/>
        <end position="347"/>
    </location>
</feature>
<feature type="compositionally biased region" description="Polar residues" evidence="5">
    <location>
        <begin position="320"/>
        <end position="336"/>
    </location>
</feature>
<sequence length="844" mass="90709">MDAFQSLSSFFICKSCKKALRNVFTLSPCMHKMCGDCVAVTSLYETISTCPECDARVEAVGKDGMLSEAMKQMAATEWEKYVNAAVERFAPKFPTIPTSNIRALLMQQLDGEGGMDERSMQRRLEEVVPRPAPSTAAPPGSGLRRRVNIFWDLDEFLGWHNKDIERLYLALVSYCVNHDAQLRKNQVQCVAVGTNYAFQDPAVIKTLQDMQVKCELVSSHEQTKKYIKQLASTVVKQQVGQTTTEVVLISSDKDFQPDVRTLENESDIRVMVLHNAERGSQHEQLLSLSPTTLLHLSELIGAPPSVPPSGSRVDERVVASSATGDSRSSQQPVSTSRPAAPVARPPRSTGRVSRWAPDKSGKYFGFIDEGTQTVFLHSALVLLGTPTVGCRVSFRAEPNPKNPAQRQAYDAVVLADGEEVGSVARWDQKDKNGMAFGFVETAGASHYLATSDLAGIAPSVGDEMVFRVADSIVRPRTTQAKNARILSPRGASAQSATEPPPPPPPFVPNAVPIPSAFNSSSVPTSLRAAREVGILRRWAPDKSGKCCGHIESNNQPVFLHSAVVLHGTPAVGCRVSFRSEPSPKNPSQRQAYDAVVLADGEDVGTVKGWGPDKSGIPCGSVVTANGANHTLKSGDFVRTEPSDGDEMVFSVFNNGGKTAAKNACVLCLRGSGAPSAATVPHPPPFVATAVPTSRRAVREVGKVTRWALDKNGKYCGFIESSPQAVFLHSASVVHGTPAVGCRVSFRSEPSPSNPAQRQAYDAVVLADGEEVGGVVRWDQKDKNGMAFGFVETAATNHYLATSDLAGSAPRAGDEMVFHVVNSIVRPGTTQAKNAIVLRLRGAPQ</sequence>
<dbReference type="Proteomes" id="UP000051952">
    <property type="component" value="Unassembled WGS sequence"/>
</dbReference>
<dbReference type="InterPro" id="IPR012340">
    <property type="entry name" value="NA-bd_OB-fold"/>
</dbReference>
<reference evidence="8" key="1">
    <citation type="submission" date="2015-09" db="EMBL/GenBank/DDBJ databases">
        <authorList>
            <consortium name="Pathogen Informatics"/>
        </authorList>
    </citation>
    <scope>NUCLEOTIDE SEQUENCE [LARGE SCALE GENOMIC DNA]</scope>
    <source>
        <strain evidence="8">Lake Konstanz</strain>
    </source>
</reference>
<dbReference type="EMBL" id="CYKH01001667">
    <property type="protein sequence ID" value="CUG88662.1"/>
    <property type="molecule type" value="Genomic_DNA"/>
</dbReference>
<evidence type="ECO:0000256" key="1">
    <source>
        <dbReference type="ARBA" id="ARBA00022723"/>
    </source>
</evidence>
<evidence type="ECO:0000256" key="3">
    <source>
        <dbReference type="ARBA" id="ARBA00022833"/>
    </source>
</evidence>
<feature type="region of interest" description="Disordered" evidence="5">
    <location>
        <begin position="479"/>
        <end position="509"/>
    </location>
</feature>
<dbReference type="PROSITE" id="PS50089">
    <property type="entry name" value="ZF_RING_2"/>
    <property type="match status" value="1"/>
</dbReference>
<dbReference type="InterPro" id="IPR018957">
    <property type="entry name" value="Znf_C3HC4_RING-type"/>
</dbReference>
<keyword evidence="2 4" id="KW-0863">Zinc-finger</keyword>
<feature type="region of interest" description="Disordered" evidence="5">
    <location>
        <begin position="301"/>
        <end position="354"/>
    </location>
</feature>
<dbReference type="AlphaFoldDB" id="A0A0S4JER0"/>
<dbReference type="Gene3D" id="3.30.40.10">
    <property type="entry name" value="Zinc/RING finger domain, C3HC4 (zinc finger)"/>
    <property type="match status" value="1"/>
</dbReference>